<keyword evidence="9" id="KW-0456">Lyase</keyword>
<sequence length="964" mass="109389">MMDDQCAERIEHVAVDVDSEDQEGAQMDAQQQQAATGQQKCMTNKRLGAALRGDRVTLRDKYQKSPSSNALRRSKTIATTYMAASGLTGSSTGNSHVVAVVNFALALFGGPEELNENSSGNFNLHIGRDVGPVVVGVIGTEKPHYDIWGNMVTDETKQILEREGFHSSAMAKSPSRQRTDDHLFAEAAEGRGAAARRRRSSAIPSMNQQSHGQWADGRRGEISDPIIIPPRPRDQNTPDVILDELVKLEQSYRELNLFEQEASFIVTTYCIPEGHITLKLSMASAKIFLKAIEDVRKESGAKDLGRISAPKGKYSLFYALELSRNYQLINKEITENKFRYLTKTANKQLDLAFELMEKTGIDGSARAYGVEHLEGVQSFWDKEYPDMFRIVAFDTKRGLKPIFKGDAVKKYEVCVVLDNGHWDGVKSVSRPERHRIECRERCKNCCRMGFGYPCKKESGTDLHCDICNKDFYNEGCFEEHKKKACRIYHKCRKCGEAFRTDRKHVCGEKLPKYRIVAYDMETATSEEREHIPNLISAAHTCTDCCEEKNKECDICVPGPRLITWSAADGIDPLSEFIDWILGFKNADTIAFAQYGGRYDSHFVLTGLAEKGYAPEVSMADLKIYQIQMGKLYIRDFWMLSQNKLADLPKTLELGIPAKLYFPHKYNKNENFGKKLPQLPPFDDYGPGTMTEEGYGKFAVWYEENKNTEFELGQQLKVYCENDVEILMAGILKDAYSGGRTMPFCLYAEASENVEIAMFDIISLYPSVNYDTPYPVGIPKIVKRDEDVLWTEPEDVPYDGLLKVKVISPKTLMYPLLPVHVGGRLLFPLCGTCGKKEKKEFVLAKDEKKCAHNEEERALLGTFTSIELRKALELGYKVTHFYRAYHFEEFDNQLFKGYVRMFLKIKVEASGWPPEVNSEEEKKKFMEMPKKDGRVISQDVPKNYEPVQQKGIIDSNLNVLPFGYY</sequence>
<dbReference type="InterPro" id="IPR036397">
    <property type="entry name" value="RNaseH_sf"/>
</dbReference>
<dbReference type="SUPFAM" id="SSF53098">
    <property type="entry name" value="Ribonuclease H-like"/>
    <property type="match status" value="1"/>
</dbReference>
<keyword evidence="4" id="KW-0808">Transferase</keyword>
<keyword evidence="5" id="KW-0548">Nucleotidyltransferase</keyword>
<feature type="compositionally biased region" description="Polar residues" evidence="11">
    <location>
        <begin position="203"/>
        <end position="212"/>
    </location>
</feature>
<evidence type="ECO:0000313" key="14">
    <source>
        <dbReference type="WBParaSite" id="Gr19_v10_g14447.t1"/>
    </source>
</evidence>
<dbReference type="InterPro" id="IPR023211">
    <property type="entry name" value="DNA_pol_palm_dom_sf"/>
</dbReference>
<evidence type="ECO:0000256" key="7">
    <source>
        <dbReference type="ARBA" id="ARBA00022932"/>
    </source>
</evidence>
<comment type="catalytic activity">
    <reaction evidence="1">
        <text>GTP = 3',5'-cyclic GMP + diphosphate</text>
        <dbReference type="Rhea" id="RHEA:13665"/>
        <dbReference type="ChEBI" id="CHEBI:33019"/>
        <dbReference type="ChEBI" id="CHEBI:37565"/>
        <dbReference type="ChEBI" id="CHEBI:57746"/>
        <dbReference type="EC" id="4.6.1.2"/>
    </reaction>
</comment>
<evidence type="ECO:0000256" key="8">
    <source>
        <dbReference type="ARBA" id="ARBA00023125"/>
    </source>
</evidence>
<dbReference type="GO" id="GO:0003887">
    <property type="term" value="F:DNA-directed DNA polymerase activity"/>
    <property type="evidence" value="ECO:0007669"/>
    <property type="project" value="UniProtKB-KW"/>
</dbReference>
<dbReference type="Gene3D" id="1.10.287.690">
    <property type="entry name" value="Helix hairpin bin"/>
    <property type="match status" value="1"/>
</dbReference>
<accession>A0A914H6G3</accession>
<keyword evidence="8" id="KW-0238">DNA-binding</keyword>
<dbReference type="AlphaFoldDB" id="A0A914H6G3"/>
<evidence type="ECO:0000256" key="10">
    <source>
        <dbReference type="ARBA" id="ARBA00049244"/>
    </source>
</evidence>
<evidence type="ECO:0000256" key="2">
    <source>
        <dbReference type="ARBA" id="ARBA00005755"/>
    </source>
</evidence>
<dbReference type="Pfam" id="PF03175">
    <property type="entry name" value="DNA_pol_B_2"/>
    <property type="match status" value="2"/>
</dbReference>
<dbReference type="Proteomes" id="UP000887572">
    <property type="component" value="Unplaced"/>
</dbReference>
<dbReference type="Gene3D" id="3.30.420.10">
    <property type="entry name" value="Ribonuclease H-like superfamily/Ribonuclease H"/>
    <property type="match status" value="1"/>
</dbReference>
<evidence type="ECO:0000313" key="13">
    <source>
        <dbReference type="Proteomes" id="UP000887572"/>
    </source>
</evidence>
<reference evidence="14" key="1">
    <citation type="submission" date="2022-11" db="UniProtKB">
        <authorList>
            <consortium name="WormBaseParasite"/>
        </authorList>
    </citation>
    <scope>IDENTIFICATION</scope>
</reference>
<dbReference type="GO" id="GO:0000166">
    <property type="term" value="F:nucleotide binding"/>
    <property type="evidence" value="ECO:0007669"/>
    <property type="project" value="InterPro"/>
</dbReference>
<keyword evidence="6" id="KW-0235">DNA replication</keyword>
<dbReference type="PANTHER" id="PTHR33568:SF3">
    <property type="entry name" value="DNA-DIRECTED DNA POLYMERASE"/>
    <property type="match status" value="1"/>
</dbReference>
<evidence type="ECO:0000256" key="1">
    <source>
        <dbReference type="ARBA" id="ARBA00001436"/>
    </source>
</evidence>
<evidence type="ECO:0000256" key="3">
    <source>
        <dbReference type="ARBA" id="ARBA00012417"/>
    </source>
</evidence>
<dbReference type="Gene3D" id="3.30.1770.10">
    <property type="entry name" value="TPR 1 domain of DNA polymerase"/>
    <property type="match status" value="1"/>
</dbReference>
<dbReference type="GO" id="GO:0003677">
    <property type="term" value="F:DNA binding"/>
    <property type="evidence" value="ECO:0007669"/>
    <property type="project" value="UniProtKB-KW"/>
</dbReference>
<feature type="region of interest" description="Disordered" evidence="11">
    <location>
        <begin position="191"/>
        <end position="220"/>
    </location>
</feature>
<dbReference type="Pfam" id="PF00211">
    <property type="entry name" value="Guanylate_cyc"/>
    <property type="match status" value="1"/>
</dbReference>
<dbReference type="EC" id="2.7.7.7" evidence="3"/>
<keyword evidence="13" id="KW-1185">Reference proteome</keyword>
<dbReference type="GO" id="GO:0004383">
    <property type="term" value="F:guanylate cyclase activity"/>
    <property type="evidence" value="ECO:0007669"/>
    <property type="project" value="UniProtKB-EC"/>
</dbReference>
<evidence type="ECO:0000259" key="12">
    <source>
        <dbReference type="PROSITE" id="PS50125"/>
    </source>
</evidence>
<dbReference type="SUPFAM" id="SSF56672">
    <property type="entry name" value="DNA/RNA polymerases"/>
    <property type="match status" value="1"/>
</dbReference>
<evidence type="ECO:0000256" key="5">
    <source>
        <dbReference type="ARBA" id="ARBA00022695"/>
    </source>
</evidence>
<dbReference type="Gene3D" id="3.90.1600.10">
    <property type="entry name" value="Palm domain of DNA polymerase"/>
    <property type="match status" value="1"/>
</dbReference>
<dbReference type="GO" id="GO:0006260">
    <property type="term" value="P:DNA replication"/>
    <property type="evidence" value="ECO:0007669"/>
    <property type="project" value="UniProtKB-KW"/>
</dbReference>
<dbReference type="Gene3D" id="3.30.70.1230">
    <property type="entry name" value="Nucleotide cyclase"/>
    <property type="match status" value="1"/>
</dbReference>
<keyword evidence="7" id="KW-0239">DNA-directed DNA polymerase</keyword>
<dbReference type="InterPro" id="IPR001054">
    <property type="entry name" value="A/G_cyclase"/>
</dbReference>
<dbReference type="PANTHER" id="PTHR33568">
    <property type="entry name" value="DNA POLYMERASE"/>
    <property type="match status" value="1"/>
</dbReference>
<dbReference type="InterPro" id="IPR004868">
    <property type="entry name" value="DNA-dir_DNA_pol_B_mt/vir"/>
</dbReference>
<dbReference type="SUPFAM" id="SSF55073">
    <property type="entry name" value="Nucleotide cyclase"/>
    <property type="match status" value="1"/>
</dbReference>
<proteinExistence type="inferred from homology"/>
<evidence type="ECO:0000256" key="6">
    <source>
        <dbReference type="ARBA" id="ARBA00022705"/>
    </source>
</evidence>
<evidence type="ECO:0000256" key="11">
    <source>
        <dbReference type="SAM" id="MobiDB-lite"/>
    </source>
</evidence>
<feature type="domain" description="Guanylate cyclase" evidence="12">
    <location>
        <begin position="73"/>
        <end position="159"/>
    </location>
</feature>
<comment type="similarity">
    <text evidence="2">Belongs to the DNA polymerase type-B family.</text>
</comment>
<dbReference type="WBParaSite" id="Gr19_v10_g14447.t1">
    <property type="protein sequence ID" value="Gr19_v10_g14447.t1"/>
    <property type="gene ID" value="Gr19_v10_g14447"/>
</dbReference>
<dbReference type="GO" id="GO:0042575">
    <property type="term" value="C:DNA polymerase complex"/>
    <property type="evidence" value="ECO:0007669"/>
    <property type="project" value="UniProtKB-ARBA"/>
</dbReference>
<dbReference type="InterPro" id="IPR029787">
    <property type="entry name" value="Nucleotide_cyclase"/>
</dbReference>
<evidence type="ECO:0000256" key="4">
    <source>
        <dbReference type="ARBA" id="ARBA00022679"/>
    </source>
</evidence>
<dbReference type="GO" id="GO:0035556">
    <property type="term" value="P:intracellular signal transduction"/>
    <property type="evidence" value="ECO:0007669"/>
    <property type="project" value="InterPro"/>
</dbReference>
<dbReference type="InterPro" id="IPR012337">
    <property type="entry name" value="RNaseH-like_sf"/>
</dbReference>
<comment type="catalytic activity">
    <reaction evidence="10">
        <text>DNA(n) + a 2'-deoxyribonucleoside 5'-triphosphate = DNA(n+1) + diphosphate</text>
        <dbReference type="Rhea" id="RHEA:22508"/>
        <dbReference type="Rhea" id="RHEA-COMP:17339"/>
        <dbReference type="Rhea" id="RHEA-COMP:17340"/>
        <dbReference type="ChEBI" id="CHEBI:33019"/>
        <dbReference type="ChEBI" id="CHEBI:61560"/>
        <dbReference type="ChEBI" id="CHEBI:173112"/>
        <dbReference type="EC" id="2.7.7.7"/>
    </reaction>
</comment>
<dbReference type="PROSITE" id="PS50125">
    <property type="entry name" value="GUANYLATE_CYCLASE_2"/>
    <property type="match status" value="1"/>
</dbReference>
<name>A0A914H6G3_GLORO</name>
<dbReference type="InterPro" id="IPR043502">
    <property type="entry name" value="DNA/RNA_pol_sf"/>
</dbReference>
<organism evidence="13 14">
    <name type="scientific">Globodera rostochiensis</name>
    <name type="common">Golden nematode worm</name>
    <name type="synonym">Heterodera rostochiensis</name>
    <dbReference type="NCBI Taxonomy" id="31243"/>
    <lineage>
        <taxon>Eukaryota</taxon>
        <taxon>Metazoa</taxon>
        <taxon>Ecdysozoa</taxon>
        <taxon>Nematoda</taxon>
        <taxon>Chromadorea</taxon>
        <taxon>Rhabditida</taxon>
        <taxon>Tylenchina</taxon>
        <taxon>Tylenchomorpha</taxon>
        <taxon>Tylenchoidea</taxon>
        <taxon>Heteroderidae</taxon>
        <taxon>Heteroderinae</taxon>
        <taxon>Globodera</taxon>
    </lineage>
</organism>
<evidence type="ECO:0000256" key="9">
    <source>
        <dbReference type="ARBA" id="ARBA00023239"/>
    </source>
</evidence>
<protein>
    <recommendedName>
        <fullName evidence="3">DNA-directed DNA polymerase</fullName>
        <ecNumber evidence="3">2.7.7.7</ecNumber>
    </recommendedName>
</protein>